<reference evidence="1" key="2">
    <citation type="journal article" date="2024" name="Plant">
        <title>Genomic evolution and insights into agronomic trait innovations of Sesamum species.</title>
        <authorList>
            <person name="Miao H."/>
            <person name="Wang L."/>
            <person name="Qu L."/>
            <person name="Liu H."/>
            <person name="Sun Y."/>
            <person name="Le M."/>
            <person name="Wang Q."/>
            <person name="Wei S."/>
            <person name="Zheng Y."/>
            <person name="Lin W."/>
            <person name="Duan Y."/>
            <person name="Cao H."/>
            <person name="Xiong S."/>
            <person name="Wang X."/>
            <person name="Wei L."/>
            <person name="Li C."/>
            <person name="Ma Q."/>
            <person name="Ju M."/>
            <person name="Zhao R."/>
            <person name="Li G."/>
            <person name="Mu C."/>
            <person name="Tian Q."/>
            <person name="Mei H."/>
            <person name="Zhang T."/>
            <person name="Gao T."/>
            <person name="Zhang H."/>
        </authorList>
    </citation>
    <scope>NUCLEOTIDE SEQUENCE</scope>
    <source>
        <strain evidence="1">KEN1</strain>
    </source>
</reference>
<evidence type="ECO:0000313" key="1">
    <source>
        <dbReference type="EMBL" id="KAL0445887.1"/>
    </source>
</evidence>
<gene>
    <name evidence="1" type="ORF">Slati_1716600</name>
</gene>
<reference evidence="1" key="1">
    <citation type="submission" date="2020-06" db="EMBL/GenBank/DDBJ databases">
        <authorList>
            <person name="Li T."/>
            <person name="Hu X."/>
            <person name="Zhang T."/>
            <person name="Song X."/>
            <person name="Zhang H."/>
            <person name="Dai N."/>
            <person name="Sheng W."/>
            <person name="Hou X."/>
            <person name="Wei L."/>
        </authorList>
    </citation>
    <scope>NUCLEOTIDE SEQUENCE</scope>
    <source>
        <strain evidence="1">KEN1</strain>
        <tissue evidence="1">Leaf</tissue>
    </source>
</reference>
<comment type="caution">
    <text evidence="1">The sequence shown here is derived from an EMBL/GenBank/DDBJ whole genome shotgun (WGS) entry which is preliminary data.</text>
</comment>
<proteinExistence type="predicted"/>
<dbReference type="EMBL" id="JACGWN010000006">
    <property type="protein sequence ID" value="KAL0445887.1"/>
    <property type="molecule type" value="Genomic_DNA"/>
</dbReference>
<accession>A0AAW2WVI4</accession>
<protein>
    <submittedName>
        <fullName evidence="1">Uncharacterized protein</fullName>
    </submittedName>
</protein>
<sequence>MTKLEHIEKEIVDLKEQRTSSCATLRGKNQLSHHAQSKVDEIDDDIAALENTIPLKDAIVENLEEHIKSLSPFS</sequence>
<name>A0AAW2WVI4_9LAMI</name>
<organism evidence="1">
    <name type="scientific">Sesamum latifolium</name>
    <dbReference type="NCBI Taxonomy" id="2727402"/>
    <lineage>
        <taxon>Eukaryota</taxon>
        <taxon>Viridiplantae</taxon>
        <taxon>Streptophyta</taxon>
        <taxon>Embryophyta</taxon>
        <taxon>Tracheophyta</taxon>
        <taxon>Spermatophyta</taxon>
        <taxon>Magnoliopsida</taxon>
        <taxon>eudicotyledons</taxon>
        <taxon>Gunneridae</taxon>
        <taxon>Pentapetalae</taxon>
        <taxon>asterids</taxon>
        <taxon>lamiids</taxon>
        <taxon>Lamiales</taxon>
        <taxon>Pedaliaceae</taxon>
        <taxon>Sesamum</taxon>
    </lineage>
</organism>
<dbReference type="AlphaFoldDB" id="A0AAW2WVI4"/>